<sequence length="234" mass="27578">MPLPLHPFIREVTEIKEKRFRLIQHITQIYDGDIHWLNIIFLKKNQIDAYFNVKPAYKKTQSYHMLGYLLSSLIPPSTSQTFEDYLKNYLTILTTWKTATRDFGTWTPKMKAFFGSKGSRKSNFNIENYNFDEEESIIKTLTHPHLPFMPSYTQTVLVLCDLLRETYTVMTNIILNAGCNRFIETFYRIDNKVKKILETMAKDIEAYAREMIKKELNSLMQLSDTEEESNKTSI</sequence>
<dbReference type="PANTHER" id="PTHR37332">
    <property type="entry name" value="EXPRESSED PROTEIN"/>
    <property type="match status" value="1"/>
</dbReference>
<keyword evidence="2" id="KW-1185">Reference proteome</keyword>
<proteinExistence type="predicted"/>
<dbReference type="RefSeq" id="XP_018225051.1">
    <property type="nucleotide sequence ID" value="XM_018371252.1"/>
</dbReference>
<name>A0A0W4ZEA7_PNEC8</name>
<dbReference type="GeneID" id="28937455"/>
<dbReference type="OrthoDB" id="14339at2759"/>
<organism evidence="1 2">
    <name type="scientific">Pneumocystis carinii (strain B80)</name>
    <name type="common">Rat pneumocystis pneumonia agent</name>
    <name type="synonym">Pneumocystis carinii f. sp. carinii</name>
    <dbReference type="NCBI Taxonomy" id="1408658"/>
    <lineage>
        <taxon>Eukaryota</taxon>
        <taxon>Fungi</taxon>
        <taxon>Dikarya</taxon>
        <taxon>Ascomycota</taxon>
        <taxon>Taphrinomycotina</taxon>
        <taxon>Pneumocystomycetes</taxon>
        <taxon>Pneumocystaceae</taxon>
        <taxon>Pneumocystis</taxon>
    </lineage>
</organism>
<reference evidence="2" key="1">
    <citation type="journal article" date="2016" name="Nat. Commun.">
        <title>Genome analysis of three Pneumocystis species reveals adaptation mechanisms to life exclusively in mammalian hosts.</title>
        <authorList>
            <person name="Ma L."/>
            <person name="Chen Z."/>
            <person name="Huang D.W."/>
            <person name="Kutty G."/>
            <person name="Ishihara M."/>
            <person name="Wang H."/>
            <person name="Abouelleil A."/>
            <person name="Bishop L."/>
            <person name="Davey E."/>
            <person name="Deng R."/>
            <person name="Deng X."/>
            <person name="Fan L."/>
            <person name="Fantoni G."/>
            <person name="Fitzgerald M."/>
            <person name="Gogineni E."/>
            <person name="Goldberg J.M."/>
            <person name="Handley G."/>
            <person name="Hu X."/>
            <person name="Huber C."/>
            <person name="Jiao X."/>
            <person name="Jones K."/>
            <person name="Levin J.Z."/>
            <person name="Liu Y."/>
            <person name="Macdonald P."/>
            <person name="Melnikov A."/>
            <person name="Raley C."/>
            <person name="Sassi M."/>
            <person name="Sherman B.T."/>
            <person name="Song X."/>
            <person name="Sykes S."/>
            <person name="Tran B."/>
            <person name="Walsh L."/>
            <person name="Xia Y."/>
            <person name="Yang J."/>
            <person name="Young S."/>
            <person name="Zeng Q."/>
            <person name="Zheng X."/>
            <person name="Stephens R."/>
            <person name="Nusbaum C."/>
            <person name="Birren B.W."/>
            <person name="Azadi P."/>
            <person name="Lempicki R.A."/>
            <person name="Cuomo C.A."/>
            <person name="Kovacs J.A."/>
        </authorList>
    </citation>
    <scope>NUCLEOTIDE SEQUENCE [LARGE SCALE GENOMIC DNA]</scope>
    <source>
        <strain evidence="2">B80</strain>
    </source>
</reference>
<dbReference type="PANTHER" id="PTHR37332:SF1">
    <property type="entry name" value="ELMO DOMAIN-CONTAINING PROTEIN"/>
    <property type="match status" value="1"/>
</dbReference>
<dbReference type="VEuPathDB" id="FungiDB:T552_02722"/>
<evidence type="ECO:0000313" key="1">
    <source>
        <dbReference type="EMBL" id="KTW26716.1"/>
    </source>
</evidence>
<accession>A0A0W4ZEA7</accession>
<dbReference type="EMBL" id="LFVZ01000012">
    <property type="protein sequence ID" value="KTW26716.1"/>
    <property type="molecule type" value="Genomic_DNA"/>
</dbReference>
<dbReference type="Proteomes" id="UP000054454">
    <property type="component" value="Unassembled WGS sequence"/>
</dbReference>
<comment type="caution">
    <text evidence="1">The sequence shown here is derived from an EMBL/GenBank/DDBJ whole genome shotgun (WGS) entry which is preliminary data.</text>
</comment>
<gene>
    <name evidence="1" type="ORF">T552_02722</name>
</gene>
<protein>
    <submittedName>
        <fullName evidence="1">Uncharacterized protein</fullName>
    </submittedName>
</protein>
<dbReference type="AlphaFoldDB" id="A0A0W4ZEA7"/>
<evidence type="ECO:0000313" key="2">
    <source>
        <dbReference type="Proteomes" id="UP000054454"/>
    </source>
</evidence>